<evidence type="ECO:0000313" key="3">
    <source>
        <dbReference type="Proteomes" id="UP000199501"/>
    </source>
</evidence>
<organism evidence="2 3">
    <name type="scientific">Actinokineospora iranica</name>
    <dbReference type="NCBI Taxonomy" id="1271860"/>
    <lineage>
        <taxon>Bacteria</taxon>
        <taxon>Bacillati</taxon>
        <taxon>Actinomycetota</taxon>
        <taxon>Actinomycetes</taxon>
        <taxon>Pseudonocardiales</taxon>
        <taxon>Pseudonocardiaceae</taxon>
        <taxon>Actinokineospora</taxon>
    </lineage>
</organism>
<feature type="region of interest" description="Disordered" evidence="1">
    <location>
        <begin position="132"/>
        <end position="172"/>
    </location>
</feature>
<accession>A0A1G6P7E9</accession>
<keyword evidence="3" id="KW-1185">Reference proteome</keyword>
<proteinExistence type="predicted"/>
<sequence>MTRPDITISTEVEIDYGQVYIYSASPWGRKPPSEAVTRALNDAEQSERFVGVADGLIDLVVPFRKSFNAPMRIEVWQQEPPPDDDTWDHVVDVDFDVVDGRIVFEPSGGFGSLSTEESVPSGAYRARVSGRGYTEAASGAEGSDSYQLRLWPRDADTPPALRKSWSGFPTSG</sequence>
<protein>
    <submittedName>
        <fullName evidence="2">Uncharacterized protein</fullName>
    </submittedName>
</protein>
<evidence type="ECO:0000256" key="1">
    <source>
        <dbReference type="SAM" id="MobiDB-lite"/>
    </source>
</evidence>
<gene>
    <name evidence="2" type="ORF">SAMN05216174_104159</name>
</gene>
<dbReference type="RefSeq" id="WP_091449831.1">
    <property type="nucleotide sequence ID" value="NZ_FMZZ01000004.1"/>
</dbReference>
<dbReference type="AlphaFoldDB" id="A0A1G6P7E9"/>
<name>A0A1G6P7E9_9PSEU</name>
<dbReference type="Proteomes" id="UP000199501">
    <property type="component" value="Unassembled WGS sequence"/>
</dbReference>
<dbReference type="STRING" id="1271860.SAMN05216174_104159"/>
<dbReference type="OrthoDB" id="4485313at2"/>
<reference evidence="3" key="1">
    <citation type="submission" date="2016-10" db="EMBL/GenBank/DDBJ databases">
        <authorList>
            <person name="Varghese N."/>
            <person name="Submissions S."/>
        </authorList>
    </citation>
    <scope>NUCLEOTIDE SEQUENCE [LARGE SCALE GENOMIC DNA]</scope>
    <source>
        <strain evidence="3">IBRC-M 10403</strain>
    </source>
</reference>
<dbReference type="EMBL" id="FMZZ01000004">
    <property type="protein sequence ID" value="SDC76190.1"/>
    <property type="molecule type" value="Genomic_DNA"/>
</dbReference>
<evidence type="ECO:0000313" key="2">
    <source>
        <dbReference type="EMBL" id="SDC76190.1"/>
    </source>
</evidence>